<gene>
    <name evidence="1" type="ORF">NBRC110019_21660</name>
</gene>
<comment type="caution">
    <text evidence="1">The sequence shown here is derived from an EMBL/GenBank/DDBJ whole genome shotgun (WGS) entry which is preliminary data.</text>
</comment>
<accession>A0A9W6B5X5</accession>
<evidence type="ECO:0000313" key="1">
    <source>
        <dbReference type="EMBL" id="GLB53126.1"/>
    </source>
</evidence>
<dbReference type="AlphaFoldDB" id="A0A9W6B5X5"/>
<dbReference type="Proteomes" id="UP001143545">
    <property type="component" value="Unassembled WGS sequence"/>
</dbReference>
<organism evidence="1 2">
    <name type="scientific">Neptunitalea chrysea</name>
    <dbReference type="NCBI Taxonomy" id="1647581"/>
    <lineage>
        <taxon>Bacteria</taxon>
        <taxon>Pseudomonadati</taxon>
        <taxon>Bacteroidota</taxon>
        <taxon>Flavobacteriia</taxon>
        <taxon>Flavobacteriales</taxon>
        <taxon>Flavobacteriaceae</taxon>
        <taxon>Neptunitalea</taxon>
    </lineage>
</organism>
<dbReference type="RefSeq" id="WP_281754824.1">
    <property type="nucleotide sequence ID" value="NZ_BRVP01000014.1"/>
</dbReference>
<keyword evidence="2" id="KW-1185">Reference proteome</keyword>
<name>A0A9W6B5X5_9FLAO</name>
<dbReference type="EMBL" id="BRVP01000014">
    <property type="protein sequence ID" value="GLB53126.1"/>
    <property type="molecule type" value="Genomic_DNA"/>
</dbReference>
<sequence length="165" mass="18817">MKKPLGLSDNEISIADAQERIGRYANNMEAIVRMFNDKYKDRPLPTNFVKAFWIPKKDIDGLYKLMDELQELKSDKEINGFRVYLGMDPDNKMTLTINTTEVAKDAEKKEYNKDVIISGLLETKEGSVGIDKTTTGIYDFIEPCPDDCDLTSILMEPYDVEGCKK</sequence>
<evidence type="ECO:0000313" key="2">
    <source>
        <dbReference type="Proteomes" id="UP001143545"/>
    </source>
</evidence>
<protein>
    <submittedName>
        <fullName evidence="1">Uncharacterized protein</fullName>
    </submittedName>
</protein>
<reference evidence="1" key="1">
    <citation type="submission" date="2022-07" db="EMBL/GenBank/DDBJ databases">
        <title>Taxonomy of Novel Oxalotrophic and Methylotrophic Bacteria.</title>
        <authorList>
            <person name="Sahin N."/>
            <person name="Tani A."/>
        </authorList>
    </citation>
    <scope>NUCLEOTIDE SEQUENCE</scope>
    <source>
        <strain evidence="1">AM327</strain>
    </source>
</reference>
<proteinExistence type="predicted"/>